<evidence type="ECO:0000259" key="2">
    <source>
        <dbReference type="Pfam" id="PF01872"/>
    </source>
</evidence>
<dbReference type="SUPFAM" id="SSF53597">
    <property type="entry name" value="Dihydrofolate reductase-like"/>
    <property type="match status" value="1"/>
</dbReference>
<dbReference type="PANTHER" id="PTHR38011:SF12">
    <property type="entry name" value="BIFUNCTIONAL DEAMINASE-REDUCTASE DOMAIN PROTEIN"/>
    <property type="match status" value="1"/>
</dbReference>
<dbReference type="GO" id="GO:0009231">
    <property type="term" value="P:riboflavin biosynthetic process"/>
    <property type="evidence" value="ECO:0007669"/>
    <property type="project" value="InterPro"/>
</dbReference>
<dbReference type="KEGG" id="rin:ACS15_3961"/>
<dbReference type="PANTHER" id="PTHR38011">
    <property type="entry name" value="DIHYDROFOLATE REDUCTASE FAMILY PROTEIN (AFU_ORTHOLOGUE AFUA_8G06820)"/>
    <property type="match status" value="1"/>
</dbReference>
<accession>A0AAC9BKN4</accession>
<feature type="region of interest" description="Disordered" evidence="1">
    <location>
        <begin position="269"/>
        <end position="300"/>
    </location>
</feature>
<dbReference type="Proteomes" id="UP000077927">
    <property type="component" value="Chromosome 2"/>
</dbReference>
<dbReference type="Gene3D" id="3.40.430.10">
    <property type="entry name" value="Dihydrofolate Reductase, subunit A"/>
    <property type="match status" value="1"/>
</dbReference>
<sequence>MARVRVAGFTLSLDGYGAGPNQGINNPLGDGGIELHQWLIPTRTFQQNLFGKDGGTTGVDDDFAARGFQNVGAWILGRNMFGPIRGEWPDMNWKGWWGDSPPYHVPVFVLTHHARPSIEMEGGTTFHFVTGGIREALDRAREAAAGKDVRIGGGPNTIRQYLREGLIDELHIAISPVLLGRGSRCSRGWTCARWDTRVFNPSRQRRPRMSSCNARGMRTPALKAPPIRPRLAYAWMAERAVGNSRCVSVDRIGHCANCGAISRAHRFERPNASNRARSANRHQSPSGRRSRYPSPPIFGD</sequence>
<dbReference type="Pfam" id="PF01872">
    <property type="entry name" value="RibD_C"/>
    <property type="match status" value="1"/>
</dbReference>
<dbReference type="InterPro" id="IPR002734">
    <property type="entry name" value="RibDG_C"/>
</dbReference>
<reference evidence="3 4" key="1">
    <citation type="submission" date="2015-09" db="EMBL/GenBank/DDBJ databases">
        <authorList>
            <person name="Xu Y."/>
            <person name="Nagy A."/>
            <person name="Liu N.T."/>
            <person name="Nou X."/>
        </authorList>
    </citation>
    <scope>NUCLEOTIDE SEQUENCE [LARGE SCALE GENOMIC DNA]</scope>
    <source>
        <strain evidence="3 4">FC1138</strain>
    </source>
</reference>
<name>A0AAC9BKN4_9RALS</name>
<dbReference type="GO" id="GO:0008703">
    <property type="term" value="F:5-amino-6-(5-phosphoribosylamino)uracil reductase activity"/>
    <property type="evidence" value="ECO:0007669"/>
    <property type="project" value="InterPro"/>
</dbReference>
<gene>
    <name evidence="3" type="ORF">ACS15_3961</name>
</gene>
<feature type="domain" description="Bacterial bifunctional deaminase-reductase C-terminal" evidence="2">
    <location>
        <begin position="9"/>
        <end position="183"/>
    </location>
</feature>
<evidence type="ECO:0000256" key="1">
    <source>
        <dbReference type="SAM" id="MobiDB-lite"/>
    </source>
</evidence>
<feature type="region of interest" description="Disordered" evidence="1">
    <location>
        <begin position="202"/>
        <end position="221"/>
    </location>
</feature>
<dbReference type="AlphaFoldDB" id="A0AAC9BKN4"/>
<proteinExistence type="predicted"/>
<evidence type="ECO:0000313" key="4">
    <source>
        <dbReference type="Proteomes" id="UP000077927"/>
    </source>
</evidence>
<evidence type="ECO:0000313" key="3">
    <source>
        <dbReference type="EMBL" id="ANH75846.1"/>
    </source>
</evidence>
<dbReference type="EMBL" id="CP012606">
    <property type="protein sequence ID" value="ANH75846.1"/>
    <property type="molecule type" value="Genomic_DNA"/>
</dbReference>
<organism evidence="3 4">
    <name type="scientific">Ralstonia insidiosa</name>
    <dbReference type="NCBI Taxonomy" id="190721"/>
    <lineage>
        <taxon>Bacteria</taxon>
        <taxon>Pseudomonadati</taxon>
        <taxon>Pseudomonadota</taxon>
        <taxon>Betaproteobacteria</taxon>
        <taxon>Burkholderiales</taxon>
        <taxon>Burkholderiaceae</taxon>
        <taxon>Ralstonia</taxon>
    </lineage>
</organism>
<feature type="compositionally biased region" description="Polar residues" evidence="1">
    <location>
        <begin position="271"/>
        <end position="283"/>
    </location>
</feature>
<dbReference type="InterPro" id="IPR050765">
    <property type="entry name" value="Riboflavin_Biosynth_HTPR"/>
</dbReference>
<dbReference type="InterPro" id="IPR024072">
    <property type="entry name" value="DHFR-like_dom_sf"/>
</dbReference>
<protein>
    <submittedName>
        <fullName evidence="3">RibD C-terminal domain protein</fullName>
    </submittedName>
</protein>